<protein>
    <submittedName>
        <fullName evidence="1">Uncharacterized protein</fullName>
    </submittedName>
</protein>
<dbReference type="AlphaFoldDB" id="A0A0A8Z336"/>
<sequence>MIFIYFLTTKILTTSIIIAEYQQKLIEWRKYSLMMIQVSRIKFHR</sequence>
<organism evidence="1">
    <name type="scientific">Arundo donax</name>
    <name type="common">Giant reed</name>
    <name type="synonym">Donax arundinaceus</name>
    <dbReference type="NCBI Taxonomy" id="35708"/>
    <lineage>
        <taxon>Eukaryota</taxon>
        <taxon>Viridiplantae</taxon>
        <taxon>Streptophyta</taxon>
        <taxon>Embryophyta</taxon>
        <taxon>Tracheophyta</taxon>
        <taxon>Spermatophyta</taxon>
        <taxon>Magnoliopsida</taxon>
        <taxon>Liliopsida</taxon>
        <taxon>Poales</taxon>
        <taxon>Poaceae</taxon>
        <taxon>PACMAD clade</taxon>
        <taxon>Arundinoideae</taxon>
        <taxon>Arundineae</taxon>
        <taxon>Arundo</taxon>
    </lineage>
</organism>
<reference evidence="1" key="2">
    <citation type="journal article" date="2015" name="Data Brief">
        <title>Shoot transcriptome of the giant reed, Arundo donax.</title>
        <authorList>
            <person name="Barrero R.A."/>
            <person name="Guerrero F.D."/>
            <person name="Moolhuijzen P."/>
            <person name="Goolsby J.A."/>
            <person name="Tidwell J."/>
            <person name="Bellgard S.E."/>
            <person name="Bellgard M.I."/>
        </authorList>
    </citation>
    <scope>NUCLEOTIDE SEQUENCE</scope>
    <source>
        <tissue evidence="1">Shoot tissue taken approximately 20 cm above the soil surface</tissue>
    </source>
</reference>
<proteinExistence type="predicted"/>
<name>A0A0A8Z336_ARUDO</name>
<evidence type="ECO:0000313" key="1">
    <source>
        <dbReference type="EMBL" id="JAD33824.1"/>
    </source>
</evidence>
<dbReference type="EMBL" id="GBRH01264071">
    <property type="protein sequence ID" value="JAD33824.1"/>
    <property type="molecule type" value="Transcribed_RNA"/>
</dbReference>
<reference evidence="1" key="1">
    <citation type="submission" date="2014-09" db="EMBL/GenBank/DDBJ databases">
        <authorList>
            <person name="Magalhaes I.L.F."/>
            <person name="Oliveira U."/>
            <person name="Santos F.R."/>
            <person name="Vidigal T.H.D.A."/>
            <person name="Brescovit A.D."/>
            <person name="Santos A.J."/>
        </authorList>
    </citation>
    <scope>NUCLEOTIDE SEQUENCE</scope>
    <source>
        <tissue evidence="1">Shoot tissue taken approximately 20 cm above the soil surface</tissue>
    </source>
</reference>
<accession>A0A0A8Z336</accession>